<dbReference type="GO" id="GO:0046872">
    <property type="term" value="F:metal ion binding"/>
    <property type="evidence" value="ECO:0007669"/>
    <property type="project" value="UniProtKB-KW"/>
</dbReference>
<evidence type="ECO:0000256" key="2">
    <source>
        <dbReference type="ARBA" id="ARBA00008721"/>
    </source>
</evidence>
<dbReference type="OrthoDB" id="536211at2759"/>
<dbReference type="Gene3D" id="3.40.390.10">
    <property type="entry name" value="Collagenase (Catalytic Domain)"/>
    <property type="match status" value="1"/>
</dbReference>
<dbReference type="Proteomes" id="UP000811619">
    <property type="component" value="Unassembled WGS sequence"/>
</dbReference>
<evidence type="ECO:0000256" key="8">
    <source>
        <dbReference type="ARBA" id="ARBA00023049"/>
    </source>
</evidence>
<sequence>MKRKAILLFASVLVSMVLGAAVNNKGECGAPEPTEEHISVAKEMALNESRTSFSDDFALLTDVNVPVYVHIVSAKNKSSKVGSRFPLRPRVIGCHHQRRLQETQEKDVRAMITTMNDNYENMGFQFTLKKIDYTVNVDWAGGQYGFAMKKQLRKGDYGTLNLYYVNTVAKSSTGAITGTCQFPNNRGNSGDNLISDGCVIRLDTMSNGQTTTHEVGHWLGLFHTFQGGCTGDGDMVADTPACRPTWTCDEETDTCPQLPGKDDVHNFMAYGNCRNWFTDGQAKRARSQYQFYRA</sequence>
<dbReference type="AlphaFoldDB" id="A0A8K0NI08"/>
<evidence type="ECO:0000256" key="9">
    <source>
        <dbReference type="ARBA" id="ARBA00023157"/>
    </source>
</evidence>
<name>A0A8K0NI08_9HYPO</name>
<keyword evidence="8" id="KW-0482">Metalloprotease</keyword>
<reference evidence="12" key="1">
    <citation type="journal article" date="2020" name="bioRxiv">
        <title>Whole genome comparisons of ergot fungi reveals the divergence and evolution of species within the genus Claviceps are the result of varying mechanisms driving genome evolution and host range expansion.</title>
        <authorList>
            <person name="Wyka S.A."/>
            <person name="Mondo S.J."/>
            <person name="Liu M."/>
            <person name="Dettman J."/>
            <person name="Nalam V."/>
            <person name="Broders K.D."/>
        </authorList>
    </citation>
    <scope>NUCLEOTIDE SEQUENCE</scope>
    <source>
        <strain evidence="12">CCC 489</strain>
    </source>
</reference>
<keyword evidence="3" id="KW-0645">Protease</keyword>
<proteinExistence type="inferred from homology"/>
<keyword evidence="5 10" id="KW-0732">Signal</keyword>
<keyword evidence="9" id="KW-1015">Disulfide bond</keyword>
<protein>
    <recommendedName>
        <fullName evidence="11">Peptidase M43 pregnancy-associated plasma-A domain-containing protein</fullName>
    </recommendedName>
</protein>
<keyword evidence="6" id="KW-0378">Hydrolase</keyword>
<evidence type="ECO:0000256" key="10">
    <source>
        <dbReference type="SAM" id="SignalP"/>
    </source>
</evidence>
<dbReference type="CDD" id="cd04275">
    <property type="entry name" value="ZnMc_pappalysin_like"/>
    <property type="match status" value="1"/>
</dbReference>
<comment type="caution">
    <text evidence="12">The sequence shown here is derived from an EMBL/GenBank/DDBJ whole genome shotgun (WGS) entry which is preliminary data.</text>
</comment>
<evidence type="ECO:0000256" key="5">
    <source>
        <dbReference type="ARBA" id="ARBA00022729"/>
    </source>
</evidence>
<keyword evidence="13" id="KW-1185">Reference proteome</keyword>
<dbReference type="EMBL" id="SRPY01000402">
    <property type="protein sequence ID" value="KAG5924852.1"/>
    <property type="molecule type" value="Genomic_DNA"/>
</dbReference>
<dbReference type="GO" id="GO:0008237">
    <property type="term" value="F:metallopeptidase activity"/>
    <property type="evidence" value="ECO:0007669"/>
    <property type="project" value="UniProtKB-KW"/>
</dbReference>
<dbReference type="SUPFAM" id="SSF55486">
    <property type="entry name" value="Metalloproteases ('zincins'), catalytic domain"/>
    <property type="match status" value="1"/>
</dbReference>
<feature type="signal peptide" evidence="10">
    <location>
        <begin position="1"/>
        <end position="19"/>
    </location>
</feature>
<evidence type="ECO:0000256" key="4">
    <source>
        <dbReference type="ARBA" id="ARBA00022723"/>
    </source>
</evidence>
<organism evidence="12 13">
    <name type="scientific">Claviceps africana</name>
    <dbReference type="NCBI Taxonomy" id="83212"/>
    <lineage>
        <taxon>Eukaryota</taxon>
        <taxon>Fungi</taxon>
        <taxon>Dikarya</taxon>
        <taxon>Ascomycota</taxon>
        <taxon>Pezizomycotina</taxon>
        <taxon>Sordariomycetes</taxon>
        <taxon>Hypocreomycetidae</taxon>
        <taxon>Hypocreales</taxon>
        <taxon>Clavicipitaceae</taxon>
        <taxon>Claviceps</taxon>
    </lineage>
</organism>
<comment type="similarity">
    <text evidence="2">Belongs to the peptidase M43B family.</text>
</comment>
<evidence type="ECO:0000256" key="6">
    <source>
        <dbReference type="ARBA" id="ARBA00022801"/>
    </source>
</evidence>
<evidence type="ECO:0000313" key="12">
    <source>
        <dbReference type="EMBL" id="KAG5924852.1"/>
    </source>
</evidence>
<gene>
    <name evidence="12" type="ORF">E4U42_004537</name>
</gene>
<evidence type="ECO:0000256" key="1">
    <source>
        <dbReference type="ARBA" id="ARBA00003174"/>
    </source>
</evidence>
<evidence type="ECO:0000259" key="11">
    <source>
        <dbReference type="Pfam" id="PF05572"/>
    </source>
</evidence>
<dbReference type="PANTHER" id="PTHR47466:SF1">
    <property type="entry name" value="METALLOPROTEASE MEP1 (AFU_ORTHOLOGUE AFUA_1G07730)-RELATED"/>
    <property type="match status" value="1"/>
</dbReference>
<comment type="function">
    <text evidence="1">Secreted metalloproteinase that allows assimilation of proteinaceous substrates.</text>
</comment>
<dbReference type="InterPro" id="IPR008754">
    <property type="entry name" value="Peptidase_M43"/>
</dbReference>
<evidence type="ECO:0000256" key="3">
    <source>
        <dbReference type="ARBA" id="ARBA00022670"/>
    </source>
</evidence>
<feature type="domain" description="Peptidase M43 pregnancy-associated plasma-A" evidence="11">
    <location>
        <begin position="160"/>
        <end position="286"/>
    </location>
</feature>
<dbReference type="PANTHER" id="PTHR47466">
    <property type="match status" value="1"/>
</dbReference>
<keyword evidence="7" id="KW-0862">Zinc</keyword>
<evidence type="ECO:0000313" key="13">
    <source>
        <dbReference type="Proteomes" id="UP000811619"/>
    </source>
</evidence>
<accession>A0A8K0NI08</accession>
<feature type="chain" id="PRO_5035474330" description="Peptidase M43 pregnancy-associated plasma-A domain-containing protein" evidence="10">
    <location>
        <begin position="20"/>
        <end position="294"/>
    </location>
</feature>
<evidence type="ECO:0000256" key="7">
    <source>
        <dbReference type="ARBA" id="ARBA00022833"/>
    </source>
</evidence>
<dbReference type="GO" id="GO:0006508">
    <property type="term" value="P:proteolysis"/>
    <property type="evidence" value="ECO:0007669"/>
    <property type="project" value="UniProtKB-KW"/>
</dbReference>
<dbReference type="InterPro" id="IPR024079">
    <property type="entry name" value="MetalloPept_cat_dom_sf"/>
</dbReference>
<keyword evidence="4" id="KW-0479">Metal-binding</keyword>
<dbReference type="Pfam" id="PF05572">
    <property type="entry name" value="Peptidase_M43"/>
    <property type="match status" value="1"/>
</dbReference>